<keyword evidence="2" id="KW-1185">Reference proteome</keyword>
<protein>
    <submittedName>
        <fullName evidence="1">Uncharacterized protein</fullName>
    </submittedName>
</protein>
<dbReference type="AlphaFoldDB" id="A0AAE3H435"/>
<evidence type="ECO:0000313" key="1">
    <source>
        <dbReference type="EMBL" id="MCP9763591.1"/>
    </source>
</evidence>
<evidence type="ECO:0000313" key="2">
    <source>
        <dbReference type="Proteomes" id="UP001204144"/>
    </source>
</evidence>
<dbReference type="EMBL" id="RJUF01000032">
    <property type="protein sequence ID" value="MCP9763591.1"/>
    <property type="molecule type" value="Genomic_DNA"/>
</dbReference>
<comment type="caution">
    <text evidence="1">The sequence shown here is derived from an EMBL/GenBank/DDBJ whole genome shotgun (WGS) entry which is preliminary data.</text>
</comment>
<reference evidence="1 2" key="1">
    <citation type="submission" date="2018-11" db="EMBL/GenBank/DDBJ databases">
        <title>Novel bacteria species description.</title>
        <authorList>
            <person name="Han J.-H."/>
        </authorList>
    </citation>
    <scope>NUCLEOTIDE SEQUENCE [LARGE SCALE GENOMIC DNA]</scope>
    <source>
        <strain evidence="1 2">KCTC23259</strain>
    </source>
</reference>
<gene>
    <name evidence="1" type="ORF">EGI31_11545</name>
</gene>
<accession>A0AAE3H435</accession>
<sequence length="224" mass="25246">MEEIGSLRILGSNTEQNFFNETTDNQSVFLKKNEFHVLNSNFVSNLNLTKFNPDSLDIERIAGRTDSLLLLSKTGLKLFLKETNKTIQLKNFAFSTCDQMALVDSFVVVSQGKTACQPGLASKFSLFKINKFTELIYLNQYLSSAIIDLKVMNRRVFMLDADGFVSVYVIKNTSELSKITEVNVSGGEFFRVVPKLNKVLVKTAKGMVQLNYTANNKLEKINEL</sequence>
<proteinExistence type="predicted"/>
<dbReference type="Proteomes" id="UP001204144">
    <property type="component" value="Unassembled WGS sequence"/>
</dbReference>
<name>A0AAE3H435_9BACT</name>
<organism evidence="1 2">
    <name type="scientific">Lacihabitans soyangensis</name>
    <dbReference type="NCBI Taxonomy" id="869394"/>
    <lineage>
        <taxon>Bacteria</taxon>
        <taxon>Pseudomonadati</taxon>
        <taxon>Bacteroidota</taxon>
        <taxon>Cytophagia</taxon>
        <taxon>Cytophagales</taxon>
        <taxon>Leadbetterellaceae</taxon>
        <taxon>Lacihabitans</taxon>
    </lineage>
</organism>